<evidence type="ECO:0000256" key="4">
    <source>
        <dbReference type="ARBA" id="ARBA00022989"/>
    </source>
</evidence>
<keyword evidence="5 7" id="KW-0472">Membrane</keyword>
<evidence type="ECO:0000256" key="3">
    <source>
        <dbReference type="ARBA" id="ARBA00022692"/>
    </source>
</evidence>
<evidence type="ECO:0000256" key="6">
    <source>
        <dbReference type="SAM" id="MobiDB-lite"/>
    </source>
</evidence>
<evidence type="ECO:0000259" key="8">
    <source>
        <dbReference type="Pfam" id="PF13396"/>
    </source>
</evidence>
<evidence type="ECO:0000256" key="1">
    <source>
        <dbReference type="ARBA" id="ARBA00004651"/>
    </source>
</evidence>
<accession>A0ABW0GNF7</accession>
<gene>
    <name evidence="9" type="ORF">ACFPJ6_08480</name>
</gene>
<dbReference type="Pfam" id="PF13396">
    <property type="entry name" value="PLDc_N"/>
    <property type="match status" value="1"/>
</dbReference>
<protein>
    <submittedName>
        <fullName evidence="9">PLDc N-terminal domain-containing protein</fullName>
    </submittedName>
</protein>
<feature type="region of interest" description="Disordered" evidence="6">
    <location>
        <begin position="60"/>
        <end position="120"/>
    </location>
</feature>
<name>A0ABW0GNF7_9MICO</name>
<evidence type="ECO:0000313" key="10">
    <source>
        <dbReference type="Proteomes" id="UP001596122"/>
    </source>
</evidence>
<organism evidence="9 10">
    <name type="scientific">Aquipuribacter nitratireducens</name>
    <dbReference type="NCBI Taxonomy" id="650104"/>
    <lineage>
        <taxon>Bacteria</taxon>
        <taxon>Bacillati</taxon>
        <taxon>Actinomycetota</taxon>
        <taxon>Actinomycetes</taxon>
        <taxon>Micrococcales</taxon>
        <taxon>Intrasporangiaceae</taxon>
        <taxon>Aquipuribacter</taxon>
    </lineage>
</organism>
<dbReference type="RefSeq" id="WP_340267586.1">
    <property type="nucleotide sequence ID" value="NZ_JBBEOG010000002.1"/>
</dbReference>
<feature type="compositionally biased region" description="Basic and acidic residues" evidence="6">
    <location>
        <begin position="84"/>
        <end position="93"/>
    </location>
</feature>
<evidence type="ECO:0000256" key="7">
    <source>
        <dbReference type="SAM" id="Phobius"/>
    </source>
</evidence>
<reference evidence="10" key="1">
    <citation type="journal article" date="2019" name="Int. J. Syst. Evol. Microbiol.">
        <title>The Global Catalogue of Microorganisms (GCM) 10K type strain sequencing project: providing services to taxonomists for standard genome sequencing and annotation.</title>
        <authorList>
            <consortium name="The Broad Institute Genomics Platform"/>
            <consortium name="The Broad Institute Genome Sequencing Center for Infectious Disease"/>
            <person name="Wu L."/>
            <person name="Ma J."/>
        </authorList>
    </citation>
    <scope>NUCLEOTIDE SEQUENCE [LARGE SCALE GENOMIC DNA]</scope>
    <source>
        <strain evidence="10">CCUG 43114</strain>
    </source>
</reference>
<evidence type="ECO:0000256" key="2">
    <source>
        <dbReference type="ARBA" id="ARBA00022475"/>
    </source>
</evidence>
<proteinExistence type="predicted"/>
<evidence type="ECO:0000313" key="9">
    <source>
        <dbReference type="EMBL" id="MFC5380824.1"/>
    </source>
</evidence>
<comment type="subcellular location">
    <subcellularLocation>
        <location evidence="1">Cell membrane</location>
        <topology evidence="1">Multi-pass membrane protein</topology>
    </subcellularLocation>
</comment>
<feature type="compositionally biased region" description="Gly residues" evidence="6">
    <location>
        <begin position="109"/>
        <end position="120"/>
    </location>
</feature>
<dbReference type="InterPro" id="IPR027379">
    <property type="entry name" value="CLS_N"/>
</dbReference>
<evidence type="ECO:0000256" key="5">
    <source>
        <dbReference type="ARBA" id="ARBA00023136"/>
    </source>
</evidence>
<feature type="transmembrane region" description="Helical" evidence="7">
    <location>
        <begin position="35"/>
        <end position="55"/>
    </location>
</feature>
<comment type="caution">
    <text evidence="9">The sequence shown here is derived from an EMBL/GenBank/DDBJ whole genome shotgun (WGS) entry which is preliminary data.</text>
</comment>
<keyword evidence="4 7" id="KW-1133">Transmembrane helix</keyword>
<sequence>MRALIIPALVLAFTVYCLVDVVRSDDSDVRGLPKLVWVLLVLLFPLAGGVAWLIAGRPRRSRLPGTGRLGRPAPRVLGPDDDPDFLRGLDRGAQDPPEEPGDRRDGDAGDPGGPAPGGRR</sequence>
<keyword evidence="3 7" id="KW-0812">Transmembrane</keyword>
<keyword evidence="2" id="KW-1003">Cell membrane</keyword>
<keyword evidence="10" id="KW-1185">Reference proteome</keyword>
<feature type="domain" description="Cardiolipin synthase N-terminal" evidence="8">
    <location>
        <begin position="12"/>
        <end position="57"/>
    </location>
</feature>
<dbReference type="EMBL" id="JBHSLD010000007">
    <property type="protein sequence ID" value="MFC5380824.1"/>
    <property type="molecule type" value="Genomic_DNA"/>
</dbReference>
<dbReference type="Proteomes" id="UP001596122">
    <property type="component" value="Unassembled WGS sequence"/>
</dbReference>